<evidence type="ECO:0000313" key="3">
    <source>
        <dbReference type="EMBL" id="MBU9723188.1"/>
    </source>
</evidence>
<dbReference type="SUPFAM" id="SSF54637">
    <property type="entry name" value="Thioesterase/thiol ester dehydrase-isomerase"/>
    <property type="match status" value="1"/>
</dbReference>
<dbReference type="RefSeq" id="WP_176371477.1">
    <property type="nucleotide sequence ID" value="NZ_JAHQCR010000072.1"/>
</dbReference>
<dbReference type="Gene3D" id="3.10.129.10">
    <property type="entry name" value="Hotdog Thioesterase"/>
    <property type="match status" value="1"/>
</dbReference>
<dbReference type="PIRSF" id="PIRSF003230">
    <property type="entry name" value="YbgC"/>
    <property type="match status" value="1"/>
</dbReference>
<evidence type="ECO:0000256" key="2">
    <source>
        <dbReference type="ARBA" id="ARBA00022801"/>
    </source>
</evidence>
<dbReference type="PANTHER" id="PTHR31793">
    <property type="entry name" value="4-HYDROXYBENZOYL-COA THIOESTERASE FAMILY MEMBER"/>
    <property type="match status" value="1"/>
</dbReference>
<keyword evidence="4" id="KW-1185">Reference proteome</keyword>
<proteinExistence type="inferred from homology"/>
<reference evidence="3 4" key="1">
    <citation type="submission" date="2021-06" db="EMBL/GenBank/DDBJ databases">
        <title>Bacillus sp. RD4P76, an endophyte from a halophyte.</title>
        <authorList>
            <person name="Sun J.-Q."/>
        </authorList>
    </citation>
    <scope>NUCLEOTIDE SEQUENCE [LARGE SCALE GENOMIC DNA]</scope>
    <source>
        <strain evidence="3 4">JCM 17098</strain>
    </source>
</reference>
<name>A0ABS6JX71_9BACI</name>
<organism evidence="3 4">
    <name type="scientific">Evansella alkalicola</name>
    <dbReference type="NCBI Taxonomy" id="745819"/>
    <lineage>
        <taxon>Bacteria</taxon>
        <taxon>Bacillati</taxon>
        <taxon>Bacillota</taxon>
        <taxon>Bacilli</taxon>
        <taxon>Bacillales</taxon>
        <taxon>Bacillaceae</taxon>
        <taxon>Evansella</taxon>
    </lineage>
</organism>
<dbReference type="Proteomes" id="UP000790580">
    <property type="component" value="Unassembled WGS sequence"/>
</dbReference>
<comment type="caution">
    <text evidence="3">The sequence shown here is derived from an EMBL/GenBank/DDBJ whole genome shotgun (WGS) entry which is preliminary data.</text>
</comment>
<dbReference type="EMBL" id="JAHQCR010000072">
    <property type="protein sequence ID" value="MBU9723188.1"/>
    <property type="molecule type" value="Genomic_DNA"/>
</dbReference>
<dbReference type="CDD" id="cd00586">
    <property type="entry name" value="4HBT"/>
    <property type="match status" value="1"/>
</dbReference>
<comment type="similarity">
    <text evidence="1">Belongs to the 4-hydroxybenzoyl-CoA thioesterase family.</text>
</comment>
<sequence>MGKSSIRGNEYQTKVNFGDCDPAGIVFYPNFYRWMDQSTHHYFTALGHPTSHLVMKEKIGMPIVEAKCQFHSPLLFDDIVTIHSTIIEMKNKVFTINHDFYKDGKKVAGGYEVRVWCDMSSENMKAVTIPNDIRNAINHTESLV</sequence>
<dbReference type="InterPro" id="IPR029069">
    <property type="entry name" value="HotDog_dom_sf"/>
</dbReference>
<evidence type="ECO:0000313" key="4">
    <source>
        <dbReference type="Proteomes" id="UP000790580"/>
    </source>
</evidence>
<dbReference type="PANTHER" id="PTHR31793:SF27">
    <property type="entry name" value="NOVEL THIOESTERASE SUPERFAMILY DOMAIN AND SAPOSIN A-TYPE DOMAIN CONTAINING PROTEIN (0610012H03RIK)"/>
    <property type="match status" value="1"/>
</dbReference>
<protein>
    <submittedName>
        <fullName evidence="3">Acyl-CoA thioesterase</fullName>
    </submittedName>
</protein>
<accession>A0ABS6JX71</accession>
<dbReference type="Pfam" id="PF13279">
    <property type="entry name" value="4HBT_2"/>
    <property type="match status" value="1"/>
</dbReference>
<keyword evidence="2" id="KW-0378">Hydrolase</keyword>
<dbReference type="InterPro" id="IPR006684">
    <property type="entry name" value="YbgC/YbaW"/>
</dbReference>
<gene>
    <name evidence="3" type="ORF">KS407_17355</name>
</gene>
<dbReference type="InterPro" id="IPR050563">
    <property type="entry name" value="4-hydroxybenzoyl-CoA_TE"/>
</dbReference>
<evidence type="ECO:0000256" key="1">
    <source>
        <dbReference type="ARBA" id="ARBA00005953"/>
    </source>
</evidence>